<dbReference type="eggNOG" id="ENOG502RM3X">
    <property type="taxonomic scope" value="Eukaryota"/>
</dbReference>
<keyword evidence="4" id="KW-1185">Reference proteome</keyword>
<dbReference type="HOGENOM" id="CLU_990591_0_0_1"/>
<feature type="region of interest" description="Disordered" evidence="1">
    <location>
        <begin position="61"/>
        <end position="101"/>
    </location>
</feature>
<evidence type="ECO:0000313" key="3">
    <source>
        <dbReference type="EnsemblFungi" id="EJT79582"/>
    </source>
</evidence>
<dbReference type="Proteomes" id="UP000006039">
    <property type="component" value="Unassembled WGS sequence"/>
</dbReference>
<accession>J3NTR7</accession>
<evidence type="ECO:0000313" key="4">
    <source>
        <dbReference type="Proteomes" id="UP000006039"/>
    </source>
</evidence>
<dbReference type="RefSeq" id="XP_009220727.1">
    <property type="nucleotide sequence ID" value="XM_009222463.1"/>
</dbReference>
<dbReference type="GeneID" id="20345125"/>
<reference evidence="2" key="3">
    <citation type="submission" date="2010-09" db="EMBL/GenBank/DDBJ databases">
        <title>Annotation of Gaeumannomyces graminis var. tritici R3-111a-1.</title>
        <authorList>
            <consortium name="The Broad Institute Genome Sequencing Platform"/>
            <person name="Ma L.-J."/>
            <person name="Dead R."/>
            <person name="Young S.K."/>
            <person name="Zeng Q."/>
            <person name="Gargeya S."/>
            <person name="Fitzgerald M."/>
            <person name="Haas B."/>
            <person name="Abouelleil A."/>
            <person name="Alvarado L."/>
            <person name="Arachchi H.M."/>
            <person name="Berlin A."/>
            <person name="Brown A."/>
            <person name="Chapman S.B."/>
            <person name="Chen Z."/>
            <person name="Dunbar C."/>
            <person name="Freedman E."/>
            <person name="Gearin G."/>
            <person name="Gellesch M."/>
            <person name="Goldberg J."/>
            <person name="Griggs A."/>
            <person name="Gujja S."/>
            <person name="Heiman D."/>
            <person name="Howarth C."/>
            <person name="Larson L."/>
            <person name="Lui A."/>
            <person name="MacDonald P.J.P."/>
            <person name="Mehta T."/>
            <person name="Montmayeur A."/>
            <person name="Murphy C."/>
            <person name="Neiman D."/>
            <person name="Pearson M."/>
            <person name="Priest M."/>
            <person name="Roberts A."/>
            <person name="Saif S."/>
            <person name="Shea T."/>
            <person name="Shenoy N."/>
            <person name="Sisk P."/>
            <person name="Stolte C."/>
            <person name="Sykes S."/>
            <person name="Yandava C."/>
            <person name="Wortman J."/>
            <person name="Nusbaum C."/>
            <person name="Birren B."/>
        </authorList>
    </citation>
    <scope>NUCLEOTIDE SEQUENCE</scope>
    <source>
        <strain evidence="2">R3-111a-1</strain>
    </source>
</reference>
<reference evidence="4" key="1">
    <citation type="submission" date="2010-07" db="EMBL/GenBank/DDBJ databases">
        <title>The genome sequence of Gaeumannomyces graminis var. tritici strain R3-111a-1.</title>
        <authorList>
            <consortium name="The Broad Institute Genome Sequencing Platform"/>
            <person name="Ma L.-J."/>
            <person name="Dead R."/>
            <person name="Young S."/>
            <person name="Zeng Q."/>
            <person name="Koehrsen M."/>
            <person name="Alvarado L."/>
            <person name="Berlin A."/>
            <person name="Chapman S.B."/>
            <person name="Chen Z."/>
            <person name="Freedman E."/>
            <person name="Gellesch M."/>
            <person name="Goldberg J."/>
            <person name="Griggs A."/>
            <person name="Gujja S."/>
            <person name="Heilman E.R."/>
            <person name="Heiman D."/>
            <person name="Hepburn T."/>
            <person name="Howarth C."/>
            <person name="Jen D."/>
            <person name="Larson L."/>
            <person name="Mehta T."/>
            <person name="Neiman D."/>
            <person name="Pearson M."/>
            <person name="Roberts A."/>
            <person name="Saif S."/>
            <person name="Shea T."/>
            <person name="Shenoy N."/>
            <person name="Sisk P."/>
            <person name="Stolte C."/>
            <person name="Sykes S."/>
            <person name="Walk T."/>
            <person name="White J."/>
            <person name="Yandava C."/>
            <person name="Haas B."/>
            <person name="Nusbaum C."/>
            <person name="Birren B."/>
        </authorList>
    </citation>
    <scope>NUCLEOTIDE SEQUENCE [LARGE SCALE GENOMIC DNA]</scope>
    <source>
        <strain evidence="4">R3-111a-1</strain>
    </source>
</reference>
<reference evidence="3" key="4">
    <citation type="journal article" date="2015" name="G3 (Bethesda)">
        <title>Genome sequences of three phytopathogenic species of the Magnaporthaceae family of fungi.</title>
        <authorList>
            <person name="Okagaki L.H."/>
            <person name="Nunes C.C."/>
            <person name="Sailsbery J."/>
            <person name="Clay B."/>
            <person name="Brown D."/>
            <person name="John T."/>
            <person name="Oh Y."/>
            <person name="Young N."/>
            <person name="Fitzgerald M."/>
            <person name="Haas B.J."/>
            <person name="Zeng Q."/>
            <person name="Young S."/>
            <person name="Adiconis X."/>
            <person name="Fan L."/>
            <person name="Levin J.Z."/>
            <person name="Mitchell T.K."/>
            <person name="Okubara P.A."/>
            <person name="Farman M.L."/>
            <person name="Kohn L.M."/>
            <person name="Birren B."/>
            <person name="Ma L.-J."/>
            <person name="Dean R.A."/>
        </authorList>
    </citation>
    <scope>NUCLEOTIDE SEQUENCE</scope>
    <source>
        <strain evidence="3">R3-111a-1</strain>
    </source>
</reference>
<evidence type="ECO:0000256" key="1">
    <source>
        <dbReference type="SAM" id="MobiDB-lite"/>
    </source>
</evidence>
<evidence type="ECO:0000313" key="2">
    <source>
        <dbReference type="EMBL" id="EJT79582.1"/>
    </source>
</evidence>
<proteinExistence type="predicted"/>
<feature type="compositionally biased region" description="Basic and acidic residues" evidence="1">
    <location>
        <begin position="76"/>
        <end position="85"/>
    </location>
</feature>
<dbReference type="AlphaFoldDB" id="J3NTR7"/>
<sequence>MARDVFCKGRTVRAANRHRLTKLLLGALITFSNYTTTMDVAYDPMLREGLALSDTFDNLNGGRQSAQAGDSPALQREVERRRNEGEGYTSDSLTEAPSGSDEHAELRRLGMIWTGCYTFSCQLQPPDSSLGWAAGKSPLPRRDSADLLLCTLAFAKKHRVQLRSLHARFNFDPENRAFYVAGTSNSQHTVLTVNGTAVTRRLHALNQHNMNIRFDKLEYVFQYTSYAATDGFTRERADYQTRIMNCPQLIDFEMPTPQVSTRIIGPWTLANPLGRGGMDLP</sequence>
<gene>
    <name evidence="3" type="primary">20345125</name>
    <name evidence="2" type="ORF">GGTG_04667</name>
</gene>
<dbReference type="VEuPathDB" id="FungiDB:GGTG_04667"/>
<name>J3NTR7_GAET3</name>
<reference evidence="2" key="2">
    <citation type="submission" date="2010-07" db="EMBL/GenBank/DDBJ databases">
        <authorList>
            <consortium name="The Broad Institute Genome Sequencing Platform"/>
            <consortium name="Broad Institute Genome Sequencing Center for Infectious Disease"/>
            <person name="Ma L.-J."/>
            <person name="Dead R."/>
            <person name="Young S."/>
            <person name="Zeng Q."/>
            <person name="Koehrsen M."/>
            <person name="Alvarado L."/>
            <person name="Berlin A."/>
            <person name="Chapman S.B."/>
            <person name="Chen Z."/>
            <person name="Freedman E."/>
            <person name="Gellesch M."/>
            <person name="Goldberg J."/>
            <person name="Griggs A."/>
            <person name="Gujja S."/>
            <person name="Heilman E.R."/>
            <person name="Heiman D."/>
            <person name="Hepburn T."/>
            <person name="Howarth C."/>
            <person name="Jen D."/>
            <person name="Larson L."/>
            <person name="Mehta T."/>
            <person name="Neiman D."/>
            <person name="Pearson M."/>
            <person name="Roberts A."/>
            <person name="Saif S."/>
            <person name="Shea T."/>
            <person name="Shenoy N."/>
            <person name="Sisk P."/>
            <person name="Stolte C."/>
            <person name="Sykes S."/>
            <person name="Walk T."/>
            <person name="White J."/>
            <person name="Yandava C."/>
            <person name="Haas B."/>
            <person name="Nusbaum C."/>
            <person name="Birren B."/>
        </authorList>
    </citation>
    <scope>NUCLEOTIDE SEQUENCE</scope>
    <source>
        <strain evidence="2">R3-111a-1</strain>
    </source>
</reference>
<reference evidence="3" key="5">
    <citation type="submission" date="2018-04" db="UniProtKB">
        <authorList>
            <consortium name="EnsemblFungi"/>
        </authorList>
    </citation>
    <scope>IDENTIFICATION</scope>
    <source>
        <strain evidence="3">R3-111a-1</strain>
    </source>
</reference>
<dbReference type="OrthoDB" id="5979581at2759"/>
<dbReference type="STRING" id="644352.J3NTR7"/>
<dbReference type="EMBL" id="GL385396">
    <property type="protein sequence ID" value="EJT79582.1"/>
    <property type="molecule type" value="Genomic_DNA"/>
</dbReference>
<organism evidence="2">
    <name type="scientific">Gaeumannomyces tritici (strain R3-111a-1)</name>
    <name type="common">Wheat and barley take-all root rot fungus</name>
    <name type="synonym">Gaeumannomyces graminis var. tritici</name>
    <dbReference type="NCBI Taxonomy" id="644352"/>
    <lineage>
        <taxon>Eukaryota</taxon>
        <taxon>Fungi</taxon>
        <taxon>Dikarya</taxon>
        <taxon>Ascomycota</taxon>
        <taxon>Pezizomycotina</taxon>
        <taxon>Sordariomycetes</taxon>
        <taxon>Sordariomycetidae</taxon>
        <taxon>Magnaporthales</taxon>
        <taxon>Magnaporthaceae</taxon>
        <taxon>Gaeumannomyces</taxon>
    </lineage>
</organism>
<dbReference type="EnsemblFungi" id="EJT79582">
    <property type="protein sequence ID" value="EJT79582"/>
    <property type="gene ID" value="GGTG_04667"/>
</dbReference>
<protein>
    <submittedName>
        <fullName evidence="2 3">Uncharacterized protein</fullName>
    </submittedName>
</protein>